<dbReference type="InterPro" id="IPR028943">
    <property type="entry name" value="ZorC_EH_Signature_dom"/>
</dbReference>
<comment type="caution">
    <text evidence="2">The sequence shown here is derived from an EMBL/GenBank/DDBJ whole genome shotgun (WGS) entry which is preliminary data.</text>
</comment>
<feature type="domain" description="Zorya protein ZorC EH" evidence="1">
    <location>
        <begin position="19"/>
        <end position="409"/>
    </location>
</feature>
<keyword evidence="3" id="KW-1185">Reference proteome</keyword>
<accession>A0A6M1SQD4</accession>
<sequence>MASTTDRILARWPDVVVEPPERDRERLVQEMRGRLETGDWSDTRMSLVTTAAVALFDQDRRDRRDLAALRRFYCEEIESSDRRTFLNTMVAVFIGSYEPGAAHTAALATALDRSRSKIGARWAALLEGVPELLDATAAPSALAGRMVKMAVPWDDLRQLGLRSPHAPGLMDHVHLAFIEQLAPQLDQRSGMERLIGWLKPEGQQARASGAAEAISALLSPWQNRAASSDDERFLTERLISLYGDPRIRSENAAWSGVPPHLRAIIDRWLTGENIRFFLDVVSAVEESHMWAPRERFWLGLHNQKRIDAAWVAFSKEGVAYARRKGADNRFLRFGRQEAGGSRANTSLLILKIGSKIVVEGSHSYKVHVFRDDHPKAPKLYESWYDCEDIRLLPGSWSVAHNGDWQSRVLEHI</sequence>
<reference evidence="2 3" key="1">
    <citation type="submission" date="2020-02" db="EMBL/GenBank/DDBJ databases">
        <authorList>
            <person name="Khan S.A."/>
            <person name="Jeon C.O."/>
            <person name="Chun B.H."/>
        </authorList>
    </citation>
    <scope>NUCLEOTIDE SEQUENCE [LARGE SCALE GENOMIC DNA]</scope>
    <source>
        <strain evidence="2 3">H239</strain>
    </source>
</reference>
<proteinExistence type="predicted"/>
<name>A0A6M1SQD4_9HYPH</name>
<protein>
    <recommendedName>
        <fullName evidence="1">Zorya protein ZorC EH domain-containing protein</fullName>
    </recommendedName>
</protein>
<dbReference type="Proteomes" id="UP000474802">
    <property type="component" value="Unassembled WGS sequence"/>
</dbReference>
<organism evidence="2 3">
    <name type="scientific">Devosia aurantiaca</name>
    <dbReference type="NCBI Taxonomy" id="2714858"/>
    <lineage>
        <taxon>Bacteria</taxon>
        <taxon>Pseudomonadati</taxon>
        <taxon>Pseudomonadota</taxon>
        <taxon>Alphaproteobacteria</taxon>
        <taxon>Hyphomicrobiales</taxon>
        <taxon>Devosiaceae</taxon>
        <taxon>Devosia</taxon>
    </lineage>
</organism>
<evidence type="ECO:0000259" key="1">
    <source>
        <dbReference type="Pfam" id="PF15611"/>
    </source>
</evidence>
<dbReference type="EMBL" id="JAALFG010000003">
    <property type="protein sequence ID" value="NGP18864.1"/>
    <property type="molecule type" value="Genomic_DNA"/>
</dbReference>
<evidence type="ECO:0000313" key="2">
    <source>
        <dbReference type="EMBL" id="NGP18864.1"/>
    </source>
</evidence>
<dbReference type="AlphaFoldDB" id="A0A6M1SQD4"/>
<dbReference type="Pfam" id="PF15611">
    <property type="entry name" value="EH_Signature"/>
    <property type="match status" value="1"/>
</dbReference>
<evidence type="ECO:0000313" key="3">
    <source>
        <dbReference type="Proteomes" id="UP000474802"/>
    </source>
</evidence>
<gene>
    <name evidence="2" type="ORF">G5575_15460</name>
</gene>
<reference evidence="2 3" key="2">
    <citation type="submission" date="2020-03" db="EMBL/GenBank/DDBJ databases">
        <title>Devosia chinhatensis sp. nov., isolated from a hexachlorocyclohexane (HCH) dump site in India.</title>
        <authorList>
            <person name="Kumar M."/>
            <person name="Lal R."/>
        </authorList>
    </citation>
    <scope>NUCLEOTIDE SEQUENCE [LARGE SCALE GENOMIC DNA]</scope>
    <source>
        <strain evidence="2 3">H239</strain>
    </source>
</reference>